<evidence type="ECO:0000313" key="1">
    <source>
        <dbReference type="EMBL" id="MDN5114873.1"/>
    </source>
</evidence>
<dbReference type="EMBL" id="JAQJJC010000015">
    <property type="protein sequence ID" value="MDN5114873.1"/>
    <property type="molecule type" value="Genomic_DNA"/>
</dbReference>
<evidence type="ECO:0000313" key="2">
    <source>
        <dbReference type="Proteomes" id="UP001170713"/>
    </source>
</evidence>
<dbReference type="RefSeq" id="WP_301343216.1">
    <property type="nucleotide sequence ID" value="NZ_JAQJJC010000015.1"/>
</dbReference>
<reference evidence="1" key="2">
    <citation type="submission" date="2023-01" db="EMBL/GenBank/DDBJ databases">
        <authorList>
            <person name="Uljanovas D."/>
        </authorList>
    </citation>
    <scope>NUCLEOTIDE SEQUENCE</scope>
    <source>
        <strain evidence="1">W48</strain>
    </source>
</reference>
<organism evidence="1 2">
    <name type="scientific">Aliarcobacter butzleri</name>
    <dbReference type="NCBI Taxonomy" id="28197"/>
    <lineage>
        <taxon>Bacteria</taxon>
        <taxon>Pseudomonadati</taxon>
        <taxon>Campylobacterota</taxon>
        <taxon>Epsilonproteobacteria</taxon>
        <taxon>Campylobacterales</taxon>
        <taxon>Arcobacteraceae</taxon>
        <taxon>Aliarcobacter</taxon>
    </lineage>
</organism>
<name>A0AAW7Q7B2_9BACT</name>
<dbReference type="AlphaFoldDB" id="A0AAW7Q7B2"/>
<comment type="caution">
    <text evidence="1">The sequence shown here is derived from an EMBL/GenBank/DDBJ whole genome shotgun (WGS) entry which is preliminary data.</text>
</comment>
<gene>
    <name evidence="1" type="ORF">PJV88_09560</name>
</gene>
<accession>A0AAW7Q7B2</accession>
<protein>
    <submittedName>
        <fullName evidence="1">Uncharacterized protein</fullName>
    </submittedName>
</protein>
<sequence>MVITLHMLSVYIYNFHLFSNVNFYSEKVSNEIKNNEKIEKLISIYKFSKKIFNNKIYREDFSKYILEDFYNKYIFN</sequence>
<reference evidence="1" key="1">
    <citation type="journal article" date="2023" name="Microorganisms">
        <title>Genomic Characterization of Arcobacter butzleri Strains Isolated from Various Sources in Lithuania.</title>
        <authorList>
            <person name="Uljanovas D."/>
            <person name="Golz G."/>
            <person name="Fleischmann S."/>
            <person name="Kudirkiene E."/>
            <person name="Kasetiene N."/>
            <person name="Grineviciene A."/>
            <person name="Tamuleviciene E."/>
            <person name="Aksomaitiene J."/>
            <person name="Alter T."/>
            <person name="Malakauskas M."/>
        </authorList>
    </citation>
    <scope>NUCLEOTIDE SEQUENCE</scope>
    <source>
        <strain evidence="1">W48</strain>
    </source>
</reference>
<feature type="non-terminal residue" evidence="1">
    <location>
        <position position="76"/>
    </location>
</feature>
<dbReference type="Proteomes" id="UP001170713">
    <property type="component" value="Unassembled WGS sequence"/>
</dbReference>
<proteinExistence type="predicted"/>